<keyword evidence="2" id="KW-0680">Restriction system</keyword>
<evidence type="ECO:0000313" key="6">
    <source>
        <dbReference type="Proteomes" id="UP000219281"/>
    </source>
</evidence>
<dbReference type="PANTHER" id="PTHR30408:SF12">
    <property type="entry name" value="TYPE I RESTRICTION ENZYME MJAVIII SPECIFICITY SUBUNIT"/>
    <property type="match status" value="1"/>
</dbReference>
<dbReference type="Proteomes" id="UP000219281">
    <property type="component" value="Unassembled WGS sequence"/>
</dbReference>
<feature type="domain" description="Type I restriction modification DNA specificity" evidence="4">
    <location>
        <begin position="185"/>
        <end position="362"/>
    </location>
</feature>
<evidence type="ECO:0000259" key="4">
    <source>
        <dbReference type="Pfam" id="PF01420"/>
    </source>
</evidence>
<dbReference type="GO" id="GO:0003677">
    <property type="term" value="F:DNA binding"/>
    <property type="evidence" value="ECO:0007669"/>
    <property type="project" value="UniProtKB-KW"/>
</dbReference>
<dbReference type="AlphaFoldDB" id="A0A285ZXH9"/>
<sequence length="402" mass="45429">MRKGWEIRKLEEICELSAGGDVPKDNFSETQTEKYQIPIYANGEKNNGLYGYTNTAKVLKPSITVSARGTIGFAVKRIKPFFPIVRLIVVTPNDLKELSLDYLDYALRKIDFKHSGSSIPQLTVPMIRDYEIPLPEIAEQKLIVSILDEAFAVIAKAKANAEKNLKNAKELFESYLQGVFENRGEGWEEFTVKECIESNIIYKPLDGNHGEIHPTKADFVDSGIPFIMSRDMKNGGIDEIGCNFITEKQAKSLRTGFAKNGDVLLSHKGTIGTVSVLSTTRDFIVLTPQITFYRIKNKEKLIKEFLYYYFLNPSFQKDMNSVAQGGSTRAYIGITKQLELKIIIAPFKQQINIVNKLDAIRFETKKLEAVYQKKITDLEELKKSILQKAFAGELNVKEAVMV</sequence>
<dbReference type="InterPro" id="IPR044946">
    <property type="entry name" value="Restrct_endonuc_typeI_TRD_sf"/>
</dbReference>
<dbReference type="Pfam" id="PF01420">
    <property type="entry name" value="Methylase_S"/>
    <property type="match status" value="2"/>
</dbReference>
<dbReference type="SUPFAM" id="SSF116734">
    <property type="entry name" value="DNA methylase specificity domain"/>
    <property type="match status" value="2"/>
</dbReference>
<protein>
    <submittedName>
        <fullName evidence="5">Type I restriction enzyme, S subunit</fullName>
    </submittedName>
</protein>
<evidence type="ECO:0000256" key="2">
    <source>
        <dbReference type="ARBA" id="ARBA00022747"/>
    </source>
</evidence>
<accession>A0A285ZXH9</accession>
<feature type="domain" description="Type I restriction modification DNA specificity" evidence="4">
    <location>
        <begin position="3"/>
        <end position="152"/>
    </location>
</feature>
<reference evidence="6" key="1">
    <citation type="submission" date="2017-09" db="EMBL/GenBank/DDBJ databases">
        <authorList>
            <person name="Varghese N."/>
            <person name="Submissions S."/>
        </authorList>
    </citation>
    <scope>NUCLEOTIDE SEQUENCE [LARGE SCALE GENOMIC DNA]</scope>
    <source>
        <strain evidence="6">CGMCC 1.12803</strain>
    </source>
</reference>
<evidence type="ECO:0000313" key="5">
    <source>
        <dbReference type="EMBL" id="SOD14330.1"/>
    </source>
</evidence>
<dbReference type="OrthoDB" id="9816225at2"/>
<dbReference type="RefSeq" id="WP_097130531.1">
    <property type="nucleotide sequence ID" value="NZ_OCMT01000002.1"/>
</dbReference>
<dbReference type="Gene3D" id="3.90.220.20">
    <property type="entry name" value="DNA methylase specificity domains"/>
    <property type="match status" value="2"/>
</dbReference>
<dbReference type="PANTHER" id="PTHR30408">
    <property type="entry name" value="TYPE-1 RESTRICTION ENZYME ECOKI SPECIFICITY PROTEIN"/>
    <property type="match status" value="1"/>
</dbReference>
<name>A0A285ZXH9_9SPHI</name>
<dbReference type="InterPro" id="IPR052021">
    <property type="entry name" value="Type-I_RS_S_subunit"/>
</dbReference>
<evidence type="ECO:0000256" key="3">
    <source>
        <dbReference type="ARBA" id="ARBA00023125"/>
    </source>
</evidence>
<organism evidence="5 6">
    <name type="scientific">Pedobacter xixiisoli</name>
    <dbReference type="NCBI Taxonomy" id="1476464"/>
    <lineage>
        <taxon>Bacteria</taxon>
        <taxon>Pseudomonadati</taxon>
        <taxon>Bacteroidota</taxon>
        <taxon>Sphingobacteriia</taxon>
        <taxon>Sphingobacteriales</taxon>
        <taxon>Sphingobacteriaceae</taxon>
        <taxon>Pedobacter</taxon>
    </lineage>
</organism>
<comment type="similarity">
    <text evidence="1">Belongs to the type-I restriction system S methylase family.</text>
</comment>
<dbReference type="GO" id="GO:0009307">
    <property type="term" value="P:DNA restriction-modification system"/>
    <property type="evidence" value="ECO:0007669"/>
    <property type="project" value="UniProtKB-KW"/>
</dbReference>
<dbReference type="InterPro" id="IPR000055">
    <property type="entry name" value="Restrct_endonuc_typeI_TRD"/>
</dbReference>
<evidence type="ECO:0000256" key="1">
    <source>
        <dbReference type="ARBA" id="ARBA00010923"/>
    </source>
</evidence>
<dbReference type="EMBL" id="OCMT01000002">
    <property type="protein sequence ID" value="SOD14330.1"/>
    <property type="molecule type" value="Genomic_DNA"/>
</dbReference>
<keyword evidence="3" id="KW-0238">DNA-binding</keyword>
<gene>
    <name evidence="5" type="ORF">SAMN06297358_1520</name>
</gene>
<proteinExistence type="inferred from homology"/>
<keyword evidence="6" id="KW-1185">Reference proteome</keyword>